<dbReference type="Pfam" id="PF11346">
    <property type="entry name" value="DUF3149"/>
    <property type="match status" value="1"/>
</dbReference>
<dbReference type="RefSeq" id="WP_013147829.1">
    <property type="nucleotide sequence ID" value="NC_014207.1"/>
</dbReference>
<dbReference type="HOGENOM" id="CLU_208241_1_0_4"/>
<evidence type="ECO:0000256" key="1">
    <source>
        <dbReference type="SAM" id="Phobius"/>
    </source>
</evidence>
<dbReference type="Proteomes" id="UP000000383">
    <property type="component" value="Chromosome"/>
</dbReference>
<dbReference type="KEGG" id="meh:M301_1129"/>
<keyword evidence="1" id="KW-0472">Membrane</keyword>
<evidence type="ECO:0008006" key="4">
    <source>
        <dbReference type="Google" id="ProtNLM"/>
    </source>
</evidence>
<evidence type="ECO:0000313" key="2">
    <source>
        <dbReference type="EMBL" id="ADI29513.1"/>
    </source>
</evidence>
<keyword evidence="1" id="KW-1133">Transmembrane helix</keyword>
<evidence type="ECO:0000313" key="3">
    <source>
        <dbReference type="Proteomes" id="UP000000383"/>
    </source>
</evidence>
<protein>
    <recommendedName>
        <fullName evidence="4">DUF3149 domain-containing protein</fullName>
    </recommendedName>
</protein>
<dbReference type="OrthoDB" id="8594755at2"/>
<proteinExistence type="predicted"/>
<dbReference type="STRING" id="666681.M301_1129"/>
<reference evidence="2 3" key="2">
    <citation type="journal article" date="2011" name="J. Bacteriol.">
        <title>Genomes of three methylotrophs from a single niche uncover genetic and metabolic divergence of Methylophilaceae.</title>
        <authorList>
            <person name="Lapidus A."/>
            <person name="Clum A."/>
            <person name="Labutti K."/>
            <person name="Kaluzhnaya M.G."/>
            <person name="Lim S."/>
            <person name="Beck D.A."/>
            <person name="Glavina Del Rio T."/>
            <person name="Nolan M."/>
            <person name="Mavromatis K."/>
            <person name="Huntemann M."/>
            <person name="Lucas S."/>
            <person name="Lidstrom M.E."/>
            <person name="Ivanova N."/>
            <person name="Chistoserdova L."/>
        </authorList>
    </citation>
    <scope>NUCLEOTIDE SEQUENCE [LARGE SCALE GENOMIC DNA]</scope>
    <source>
        <strain evidence="2 3">301</strain>
    </source>
</reference>
<sequence length="48" mass="5582">MQLLINLFSTDYGLQSLAVIVFILGMCVWFALYFKRHIDEDTKKAAEK</sequence>
<keyword evidence="1" id="KW-0812">Transmembrane</keyword>
<gene>
    <name evidence="2" type="ordered locus">M301_1129</name>
</gene>
<dbReference type="InterPro" id="IPR021494">
    <property type="entry name" value="DUF3149"/>
</dbReference>
<organism evidence="2 3">
    <name type="scientific">Methylotenera versatilis (strain 301)</name>
    <dbReference type="NCBI Taxonomy" id="666681"/>
    <lineage>
        <taxon>Bacteria</taxon>
        <taxon>Pseudomonadati</taxon>
        <taxon>Pseudomonadota</taxon>
        <taxon>Betaproteobacteria</taxon>
        <taxon>Nitrosomonadales</taxon>
        <taxon>Methylophilaceae</taxon>
        <taxon>Methylotenera</taxon>
    </lineage>
</organism>
<dbReference type="EMBL" id="CP002056">
    <property type="protein sequence ID" value="ADI29513.1"/>
    <property type="molecule type" value="Genomic_DNA"/>
</dbReference>
<accession>D7DQE2</accession>
<dbReference type="AlphaFoldDB" id="D7DQE2"/>
<feature type="transmembrane region" description="Helical" evidence="1">
    <location>
        <begin position="12"/>
        <end position="34"/>
    </location>
</feature>
<reference evidence="3" key="1">
    <citation type="submission" date="2010-05" db="EMBL/GenBank/DDBJ databases">
        <title>Complete sequence of Methylotenera sp. 301.</title>
        <authorList>
            <person name="Lucas S."/>
            <person name="Copeland A."/>
            <person name="Lapidus A."/>
            <person name="Cheng J.-F."/>
            <person name="Bruce D."/>
            <person name="Goodwin L."/>
            <person name="Pitluck S."/>
            <person name="Clum A."/>
            <person name="Land M."/>
            <person name="Hauser L."/>
            <person name="Kyrpides N."/>
            <person name="Ivanova N."/>
            <person name="Chistoservova L."/>
            <person name="Kalyuzhnaya M."/>
            <person name="Woyke T."/>
        </authorList>
    </citation>
    <scope>NUCLEOTIDE SEQUENCE [LARGE SCALE GENOMIC DNA]</scope>
    <source>
        <strain evidence="3">301</strain>
    </source>
</reference>
<keyword evidence="3" id="KW-1185">Reference proteome</keyword>
<name>D7DQE2_METV0</name>